<feature type="region of interest" description="Disordered" evidence="7">
    <location>
        <begin position="143"/>
        <end position="170"/>
    </location>
</feature>
<dbReference type="EMBL" id="SDIL01000002">
    <property type="protein sequence ID" value="RXK42389.1"/>
    <property type="molecule type" value="Genomic_DNA"/>
</dbReference>
<feature type="compositionally biased region" description="Basic and acidic residues" evidence="7">
    <location>
        <begin position="342"/>
        <end position="353"/>
    </location>
</feature>
<keyword evidence="3 6" id="KW-0819">tRNA processing</keyword>
<proteinExistence type="inferred from homology"/>
<dbReference type="GO" id="GO:0005634">
    <property type="term" value="C:nucleus"/>
    <property type="evidence" value="ECO:0007669"/>
    <property type="project" value="UniProtKB-SubCell"/>
</dbReference>
<comment type="pathway">
    <text evidence="6">tRNA modification; N(7)-methylguanine-tRNA biosynthesis.</text>
</comment>
<comment type="function">
    <text evidence="6">Required for the formation of N(7)-methylguanine at position 46 (m7G46) in tRNA. In the complex, it is required to stabilize and induce conformational changes of the catalytic subunit.</text>
</comment>
<evidence type="ECO:0000313" key="8">
    <source>
        <dbReference type="EMBL" id="RXK42389.1"/>
    </source>
</evidence>
<evidence type="ECO:0000313" key="9">
    <source>
        <dbReference type="Proteomes" id="UP000289152"/>
    </source>
</evidence>
<reference evidence="8 9" key="1">
    <citation type="submission" date="2016-06" db="EMBL/GenBank/DDBJ databases">
        <title>Evolution of pathogenesis and genome organization in the Tremellales.</title>
        <authorList>
            <person name="Cuomo C."/>
            <person name="Litvintseva A."/>
            <person name="Heitman J."/>
            <person name="Chen Y."/>
            <person name="Sun S."/>
            <person name="Springer D."/>
            <person name="Dromer F."/>
            <person name="Young S."/>
            <person name="Zeng Q."/>
            <person name="Chapman S."/>
            <person name="Gujja S."/>
            <person name="Saif S."/>
            <person name="Birren B."/>
        </authorList>
    </citation>
    <scope>NUCLEOTIDE SEQUENCE [LARGE SCALE GENOMIC DNA]</scope>
    <source>
        <strain evidence="8 9">ATCC 28783</strain>
    </source>
</reference>
<feature type="region of interest" description="Disordered" evidence="7">
    <location>
        <begin position="528"/>
        <end position="550"/>
    </location>
</feature>
<evidence type="ECO:0000256" key="6">
    <source>
        <dbReference type="HAMAP-Rule" id="MF_03056"/>
    </source>
</evidence>
<dbReference type="AlphaFoldDB" id="A0A4Q1BW52"/>
<dbReference type="Proteomes" id="UP000289152">
    <property type="component" value="Unassembled WGS sequence"/>
</dbReference>
<evidence type="ECO:0000256" key="3">
    <source>
        <dbReference type="ARBA" id="ARBA00022694"/>
    </source>
</evidence>
<accession>A0A4Q1BW52</accession>
<comment type="caution">
    <text evidence="8">The sequence shown here is derived from an EMBL/GenBank/DDBJ whole genome shotgun (WGS) entry which is preliminary data.</text>
</comment>
<organism evidence="8 9">
    <name type="scientific">Tremella mesenterica</name>
    <name type="common">Jelly fungus</name>
    <dbReference type="NCBI Taxonomy" id="5217"/>
    <lineage>
        <taxon>Eukaryota</taxon>
        <taxon>Fungi</taxon>
        <taxon>Dikarya</taxon>
        <taxon>Basidiomycota</taxon>
        <taxon>Agaricomycotina</taxon>
        <taxon>Tremellomycetes</taxon>
        <taxon>Tremellales</taxon>
        <taxon>Tremellaceae</taxon>
        <taxon>Tremella</taxon>
    </lineage>
</organism>
<dbReference type="SUPFAM" id="SSF50978">
    <property type="entry name" value="WD40 repeat-like"/>
    <property type="match status" value="1"/>
</dbReference>
<evidence type="ECO:0000256" key="1">
    <source>
        <dbReference type="ARBA" id="ARBA00004123"/>
    </source>
</evidence>
<dbReference type="OrthoDB" id="339900at2759"/>
<feature type="compositionally biased region" description="Low complexity" evidence="7">
    <location>
        <begin position="305"/>
        <end position="315"/>
    </location>
</feature>
<dbReference type="PANTHER" id="PTHR16288:SF0">
    <property type="entry name" value="TRNA (GUANINE-N(7)-)-METHYLTRANSFERASE NON-CATALYTIC SUBUNIT WDR4"/>
    <property type="match status" value="1"/>
</dbReference>
<dbReference type="SMART" id="SM00320">
    <property type="entry name" value="WD40"/>
    <property type="match status" value="3"/>
</dbReference>
<dbReference type="GO" id="GO:0005829">
    <property type="term" value="C:cytosol"/>
    <property type="evidence" value="ECO:0007669"/>
    <property type="project" value="TreeGrafter"/>
</dbReference>
<dbReference type="InterPro" id="IPR036322">
    <property type="entry name" value="WD40_repeat_dom_sf"/>
</dbReference>
<sequence length="610" mass="66737">MPPYPPLAIASSSNLLLISSGPSLIIYEPSTHQTTVYTPDTKSPSLIRHSAISSDGTVAATISDDKSLLVYSISTNSITLRSSRQVMKKSSSLSFSPKGDLIISDKVGDVYLYPLDPRSTSSINTDPPDTSVQSKLTKTLNDSVQSISTNTTSTSNQTSHSNYSNEKESKRKLNKMTLNSDPTLNPDADFLLGHVSILTSHVLSMDGKHIITSDRDEHIRISRYPQSFVIERFLFGSESFVSALCIPPRRPEILLSAGGEGVMRVWGWETGRLIGNIELYEGILPCRKVRAGMRRDARASKRMKMSSSTKSSSNRKGQDDEESSFNLPDLDLTQKGGENNAEEGKSNESKDVEKEEEFYVAPEGWRLPSGQGVCIKKIQVIQIESQDVVVFFSEGCAGLHSFVLAQDLTHATVNTFKTDFPVLDFTQIPGEEGRLVVSVDTAWGSLKRNRLPDEKVGPVGEVDEEMLQILGKVLMVVEVSSGGQISALPNHPILTILSSALSGLSPADPKTLASLDLYPDLSLYPRWPGMEEDDDQAGQTDSAVSEAGESVVSMKGKLPNEWTREELEKLNVKQLGRLKAQGVDTGDLIYKKKKALKSLGTRAEQLKRGL</sequence>
<comment type="similarity">
    <text evidence="6">Belongs to the WD repeat TRM82 family.</text>
</comment>
<dbReference type="InParanoid" id="A0A4Q1BW52"/>
<dbReference type="InterPro" id="IPR001680">
    <property type="entry name" value="WD40_rpt"/>
</dbReference>
<dbReference type="GO" id="GO:0106004">
    <property type="term" value="P:tRNA (guanine-N7)-methylation"/>
    <property type="evidence" value="ECO:0007669"/>
    <property type="project" value="UniProtKB-UniRule"/>
</dbReference>
<dbReference type="HAMAP" id="MF_03056">
    <property type="entry name" value="TRM82"/>
    <property type="match status" value="1"/>
</dbReference>
<dbReference type="GO" id="GO:0043527">
    <property type="term" value="C:tRNA methyltransferase complex"/>
    <property type="evidence" value="ECO:0007669"/>
    <property type="project" value="TreeGrafter"/>
</dbReference>
<protein>
    <submittedName>
        <fullName evidence="8">Uncharacterized protein</fullName>
    </submittedName>
</protein>
<dbReference type="Gene3D" id="2.130.10.10">
    <property type="entry name" value="YVTN repeat-like/Quinoprotein amine dehydrogenase"/>
    <property type="match status" value="2"/>
</dbReference>
<dbReference type="InterPro" id="IPR015943">
    <property type="entry name" value="WD40/YVTN_repeat-like_dom_sf"/>
</dbReference>
<name>A0A4Q1BW52_TREME</name>
<keyword evidence="9" id="KW-1185">Reference proteome</keyword>
<keyword evidence="4 6" id="KW-0677">Repeat</keyword>
<dbReference type="UniPathway" id="UPA00989"/>
<keyword evidence="2 6" id="KW-0853">WD repeat</keyword>
<feature type="region of interest" description="Disordered" evidence="7">
    <location>
        <begin position="295"/>
        <end position="354"/>
    </location>
</feature>
<dbReference type="PANTHER" id="PTHR16288">
    <property type="entry name" value="WD40 REPEAT PROTEIN 4"/>
    <property type="match status" value="1"/>
</dbReference>
<evidence type="ECO:0000256" key="7">
    <source>
        <dbReference type="SAM" id="MobiDB-lite"/>
    </source>
</evidence>
<dbReference type="InterPro" id="IPR028884">
    <property type="entry name" value="Trm82"/>
</dbReference>
<evidence type="ECO:0000256" key="5">
    <source>
        <dbReference type="ARBA" id="ARBA00023242"/>
    </source>
</evidence>
<comment type="subcellular location">
    <subcellularLocation>
        <location evidence="1 6">Nucleus</location>
    </subcellularLocation>
</comment>
<evidence type="ECO:0000256" key="4">
    <source>
        <dbReference type="ARBA" id="ARBA00022737"/>
    </source>
</evidence>
<dbReference type="STRING" id="5217.A0A4Q1BW52"/>
<gene>
    <name evidence="8" type="ORF">M231_00379</name>
</gene>
<evidence type="ECO:0000256" key="2">
    <source>
        <dbReference type="ARBA" id="ARBA00022574"/>
    </source>
</evidence>
<feature type="compositionally biased region" description="Low complexity" evidence="7">
    <location>
        <begin position="146"/>
        <end position="164"/>
    </location>
</feature>
<keyword evidence="5 6" id="KW-0539">Nucleus</keyword>
<dbReference type="VEuPathDB" id="FungiDB:TREMEDRAFT_69302"/>